<keyword evidence="3" id="KW-1185">Reference proteome</keyword>
<proteinExistence type="predicted"/>
<dbReference type="Proteomes" id="UP001595975">
    <property type="component" value="Unassembled WGS sequence"/>
</dbReference>
<organism evidence="2 3">
    <name type="scientific">Kitasatospora misakiensis</name>
    <dbReference type="NCBI Taxonomy" id="67330"/>
    <lineage>
        <taxon>Bacteria</taxon>
        <taxon>Bacillati</taxon>
        <taxon>Actinomycetota</taxon>
        <taxon>Actinomycetes</taxon>
        <taxon>Kitasatosporales</taxon>
        <taxon>Streptomycetaceae</taxon>
        <taxon>Kitasatospora</taxon>
    </lineage>
</organism>
<dbReference type="EMBL" id="JBHSOF010000020">
    <property type="protein sequence ID" value="MFC5664753.1"/>
    <property type="molecule type" value="Genomic_DNA"/>
</dbReference>
<evidence type="ECO:0000313" key="3">
    <source>
        <dbReference type="Proteomes" id="UP001595975"/>
    </source>
</evidence>
<dbReference type="RefSeq" id="WP_380226440.1">
    <property type="nucleotide sequence ID" value="NZ_JBHSOF010000020.1"/>
</dbReference>
<feature type="region of interest" description="Disordered" evidence="1">
    <location>
        <begin position="137"/>
        <end position="181"/>
    </location>
</feature>
<gene>
    <name evidence="2" type="ORF">ACFP3U_17380</name>
</gene>
<name>A0ABW0X2I6_9ACTN</name>
<reference evidence="3" key="1">
    <citation type="journal article" date="2019" name="Int. J. Syst. Evol. Microbiol.">
        <title>The Global Catalogue of Microorganisms (GCM) 10K type strain sequencing project: providing services to taxonomists for standard genome sequencing and annotation.</title>
        <authorList>
            <consortium name="The Broad Institute Genomics Platform"/>
            <consortium name="The Broad Institute Genome Sequencing Center for Infectious Disease"/>
            <person name="Wu L."/>
            <person name="Ma J."/>
        </authorList>
    </citation>
    <scope>NUCLEOTIDE SEQUENCE [LARGE SCALE GENOMIC DNA]</scope>
    <source>
        <strain evidence="3">CGMCC 4.1437</strain>
    </source>
</reference>
<accession>A0ABW0X2I6</accession>
<evidence type="ECO:0000256" key="1">
    <source>
        <dbReference type="SAM" id="MobiDB-lite"/>
    </source>
</evidence>
<sequence length="342" mass="36343">MTNPRTDHTEWDEHCERRDLARLLPPPPHPEPSPSQLAARRDFLLDEFARPRPFSGLTTRWRSLVVVAAVATAAAVTAMTLAPDSSTAEDPAPPATAASVELLDRIARVAYTQPQPSAQDGQYTYIRTVGHSTALAESADGSMRRSTTTTNTERWTAVNGTRPGLQRRDGGEQPLPAPDPASLTAPTYRMLAGLPSDPEALAKVIYADAERNHGAGSGSTTGPDQEAFVTIGDLLCNTVAPPAVSAALYHVASRIPGVTTVQDAVDAVGRHGVAVARVHDGTRFEWIFDQRTMRLLGRRTVLVKDGPWGRAGEEVDSVAVVAQGIVGAPGEGVATETAESSH</sequence>
<comment type="caution">
    <text evidence="2">The sequence shown here is derived from an EMBL/GenBank/DDBJ whole genome shotgun (WGS) entry which is preliminary data.</text>
</comment>
<protein>
    <submittedName>
        <fullName evidence="2">CU044_5270 family protein</fullName>
    </submittedName>
</protein>
<dbReference type="InterPro" id="IPR047789">
    <property type="entry name" value="CU044_5270-like"/>
</dbReference>
<dbReference type="NCBIfam" id="NF038083">
    <property type="entry name" value="CU044_5270_fam"/>
    <property type="match status" value="1"/>
</dbReference>
<feature type="compositionally biased region" description="Low complexity" evidence="1">
    <location>
        <begin position="144"/>
        <end position="156"/>
    </location>
</feature>
<evidence type="ECO:0000313" key="2">
    <source>
        <dbReference type="EMBL" id="MFC5664753.1"/>
    </source>
</evidence>